<evidence type="ECO:0008006" key="3">
    <source>
        <dbReference type="Google" id="ProtNLM"/>
    </source>
</evidence>
<protein>
    <recommendedName>
        <fullName evidence="3">VWFA domain-containing protein</fullName>
    </recommendedName>
</protein>
<dbReference type="AlphaFoldDB" id="A0A0V0R4G1"/>
<dbReference type="PANTHER" id="PTHR47763:SF1">
    <property type="entry name" value="DUF659 DOMAIN-CONTAINING PROTEIN"/>
    <property type="match status" value="1"/>
</dbReference>
<dbReference type="GO" id="GO:0004674">
    <property type="term" value="F:protein serine/threonine kinase activity"/>
    <property type="evidence" value="ECO:0007669"/>
    <property type="project" value="TreeGrafter"/>
</dbReference>
<accession>A0A0V0R4G1</accession>
<name>A0A0V0R4G1_PSEPJ</name>
<keyword evidence="2" id="KW-1185">Reference proteome</keyword>
<dbReference type="OrthoDB" id="422053at2759"/>
<dbReference type="InterPro" id="IPR036465">
    <property type="entry name" value="vWFA_dom_sf"/>
</dbReference>
<dbReference type="GO" id="GO:0005737">
    <property type="term" value="C:cytoplasm"/>
    <property type="evidence" value="ECO:0007669"/>
    <property type="project" value="TreeGrafter"/>
</dbReference>
<dbReference type="InterPro" id="IPR052969">
    <property type="entry name" value="Thr-specific_kinase-like"/>
</dbReference>
<organism evidence="1 2">
    <name type="scientific">Pseudocohnilembus persalinus</name>
    <name type="common">Ciliate</name>
    <dbReference type="NCBI Taxonomy" id="266149"/>
    <lineage>
        <taxon>Eukaryota</taxon>
        <taxon>Sar</taxon>
        <taxon>Alveolata</taxon>
        <taxon>Ciliophora</taxon>
        <taxon>Intramacronucleata</taxon>
        <taxon>Oligohymenophorea</taxon>
        <taxon>Scuticociliatia</taxon>
        <taxon>Philasterida</taxon>
        <taxon>Pseudocohnilembidae</taxon>
        <taxon>Pseudocohnilembus</taxon>
    </lineage>
</organism>
<sequence length="148" mass="16629">MKNIINQISEKVKGTKFEIKFGVVCYRDHCDDKQGSYLVQKNDFEKDINKVLNYIDTLDSRGGGDLPEAVLDGLDNVLKLSWSKNENSWGGSQRVVFHIGDAPPHGKLFQDGETLEYDNHPNGCPCGLKFNKLIFKVLIIAASKMLLK</sequence>
<comment type="caution">
    <text evidence="1">The sequence shown here is derived from an EMBL/GenBank/DDBJ whole genome shotgun (WGS) entry which is preliminary data.</text>
</comment>
<dbReference type="EMBL" id="LDAU01000051">
    <property type="protein sequence ID" value="KRX09372.1"/>
    <property type="molecule type" value="Genomic_DNA"/>
</dbReference>
<evidence type="ECO:0000313" key="1">
    <source>
        <dbReference type="EMBL" id="KRX09372.1"/>
    </source>
</evidence>
<proteinExistence type="predicted"/>
<gene>
    <name evidence="1" type="ORF">PPERSA_04678</name>
</gene>
<dbReference type="Gene3D" id="3.40.50.410">
    <property type="entry name" value="von Willebrand factor, type A domain"/>
    <property type="match status" value="1"/>
</dbReference>
<dbReference type="SUPFAM" id="SSF53300">
    <property type="entry name" value="vWA-like"/>
    <property type="match status" value="1"/>
</dbReference>
<dbReference type="PANTHER" id="PTHR47763">
    <property type="entry name" value="ALPHA-PROTEIN KINASE VWKA"/>
    <property type="match status" value="1"/>
</dbReference>
<evidence type="ECO:0000313" key="2">
    <source>
        <dbReference type="Proteomes" id="UP000054937"/>
    </source>
</evidence>
<reference evidence="1 2" key="1">
    <citation type="journal article" date="2015" name="Sci. Rep.">
        <title>Genome of the facultative scuticociliatosis pathogen Pseudocohnilembus persalinus provides insight into its virulence through horizontal gene transfer.</title>
        <authorList>
            <person name="Xiong J."/>
            <person name="Wang G."/>
            <person name="Cheng J."/>
            <person name="Tian M."/>
            <person name="Pan X."/>
            <person name="Warren A."/>
            <person name="Jiang C."/>
            <person name="Yuan D."/>
            <person name="Miao W."/>
        </authorList>
    </citation>
    <scope>NUCLEOTIDE SEQUENCE [LARGE SCALE GENOMIC DNA]</scope>
    <source>
        <strain evidence="1">36N120E</strain>
    </source>
</reference>
<dbReference type="Proteomes" id="UP000054937">
    <property type="component" value="Unassembled WGS sequence"/>
</dbReference>
<dbReference type="InParanoid" id="A0A0V0R4G1"/>